<dbReference type="InterPro" id="IPR006710">
    <property type="entry name" value="Glyco_hydro_43"/>
</dbReference>
<feature type="chain" id="PRO_5012951630" evidence="9">
    <location>
        <begin position="22"/>
        <end position="316"/>
    </location>
</feature>
<evidence type="ECO:0000256" key="9">
    <source>
        <dbReference type="SAM" id="SignalP"/>
    </source>
</evidence>
<feature type="site" description="Important for catalytic activity, responsible for pKa modulation of the active site Glu and correct orientation of both the proton donor and substrate" evidence="7">
    <location>
        <position position="141"/>
    </location>
</feature>
<evidence type="ECO:0000256" key="2">
    <source>
        <dbReference type="ARBA" id="ARBA00022651"/>
    </source>
</evidence>
<evidence type="ECO:0000256" key="3">
    <source>
        <dbReference type="ARBA" id="ARBA00022801"/>
    </source>
</evidence>
<dbReference type="PANTHER" id="PTHR43772:SF2">
    <property type="entry name" value="PUTATIVE (AFU_ORTHOLOGUE AFUA_2G04480)-RELATED"/>
    <property type="match status" value="1"/>
</dbReference>
<dbReference type="InterPro" id="IPR052176">
    <property type="entry name" value="Glycosyl_Hydrlase_43_Enz"/>
</dbReference>
<keyword evidence="2" id="KW-0624">Polysaccharide degradation</keyword>
<evidence type="ECO:0000256" key="6">
    <source>
        <dbReference type="PIRSR" id="PIRSR606710-1"/>
    </source>
</evidence>
<gene>
    <name evidence="10" type="ORF">SAMN04487999_0504</name>
</gene>
<dbReference type="AlphaFoldDB" id="A0A1M5TZJ8"/>
<keyword evidence="3 8" id="KW-0378">Hydrolase</keyword>
<feature type="active site" description="Proton acceptor" evidence="6">
    <location>
        <position position="32"/>
    </location>
</feature>
<organism evidence="10 11">
    <name type="scientific">Leeuwenhoekiella palythoae</name>
    <dbReference type="NCBI Taxonomy" id="573501"/>
    <lineage>
        <taxon>Bacteria</taxon>
        <taxon>Pseudomonadati</taxon>
        <taxon>Bacteroidota</taxon>
        <taxon>Flavobacteriia</taxon>
        <taxon>Flavobacteriales</taxon>
        <taxon>Flavobacteriaceae</taxon>
        <taxon>Leeuwenhoekiella</taxon>
    </lineage>
</organism>
<dbReference type="InterPro" id="IPR023296">
    <property type="entry name" value="Glyco_hydro_beta-prop_sf"/>
</dbReference>
<name>A0A1M5TZJ8_9FLAO</name>
<dbReference type="GO" id="GO:0045493">
    <property type="term" value="P:xylan catabolic process"/>
    <property type="evidence" value="ECO:0007669"/>
    <property type="project" value="UniProtKB-KW"/>
</dbReference>
<keyword evidence="9" id="KW-0732">Signal</keyword>
<keyword evidence="4" id="KW-0119">Carbohydrate metabolism</keyword>
<evidence type="ECO:0000256" key="7">
    <source>
        <dbReference type="PIRSR" id="PIRSR606710-2"/>
    </source>
</evidence>
<keyword evidence="2" id="KW-0858">Xylan degradation</keyword>
<evidence type="ECO:0000256" key="1">
    <source>
        <dbReference type="ARBA" id="ARBA00009865"/>
    </source>
</evidence>
<evidence type="ECO:0000256" key="5">
    <source>
        <dbReference type="ARBA" id="ARBA00023295"/>
    </source>
</evidence>
<evidence type="ECO:0000256" key="8">
    <source>
        <dbReference type="RuleBase" id="RU361187"/>
    </source>
</evidence>
<dbReference type="RefSeq" id="WP_394365238.1">
    <property type="nucleotide sequence ID" value="NZ_FQXT01000001.1"/>
</dbReference>
<proteinExistence type="inferred from homology"/>
<dbReference type="Gene3D" id="2.115.10.20">
    <property type="entry name" value="Glycosyl hydrolase domain, family 43"/>
    <property type="match status" value="1"/>
</dbReference>
<dbReference type="EMBL" id="FQXT01000001">
    <property type="protein sequence ID" value="SHH56051.1"/>
    <property type="molecule type" value="Genomic_DNA"/>
</dbReference>
<dbReference type="GO" id="GO:0004553">
    <property type="term" value="F:hydrolase activity, hydrolyzing O-glycosyl compounds"/>
    <property type="evidence" value="ECO:0007669"/>
    <property type="project" value="InterPro"/>
</dbReference>
<dbReference type="Pfam" id="PF04616">
    <property type="entry name" value="Glyco_hydro_43"/>
    <property type="match status" value="1"/>
</dbReference>
<keyword evidence="5 8" id="KW-0326">Glycosidase</keyword>
<protein>
    <submittedName>
        <fullName evidence="10">Glycosyl hydrolases family 43</fullName>
    </submittedName>
</protein>
<feature type="signal peptide" evidence="9">
    <location>
        <begin position="1"/>
        <end position="21"/>
    </location>
</feature>
<evidence type="ECO:0000313" key="10">
    <source>
        <dbReference type="EMBL" id="SHH56051.1"/>
    </source>
</evidence>
<evidence type="ECO:0000313" key="11">
    <source>
        <dbReference type="Proteomes" id="UP000184240"/>
    </source>
</evidence>
<sequence>MPLSIRFCLIVLLLVNCAVVAQQPADDILLADPTIFEEDGIFYLYGTKEDAAIPGAGFLVYTSTDLEYWSGPAGATDGYAFKKGAGFGTKGFWAPQVFKHKERYYMAYTANEQIAIATADSPLGPFTNSGTALAASVKQIDPFVFFDGGKAYLYHVRLQEGNRIFVAELTEDLSAIKTETLNECLHATTGWENTQNTDWPVSEGPTVFKKGTTYYLMYSANDFRNPDYAVGYATATHPLGPWTKYKGNPIISENTTQQPGIGHGDLFTDQNGMLRYVLHMHNSKNQVGPRKTGSVQLRFKDGILELVPDSFKQIKL</sequence>
<dbReference type="Proteomes" id="UP000184240">
    <property type="component" value="Unassembled WGS sequence"/>
</dbReference>
<feature type="active site" description="Proton donor" evidence="6">
    <location>
        <position position="203"/>
    </location>
</feature>
<evidence type="ECO:0000256" key="4">
    <source>
        <dbReference type="ARBA" id="ARBA00023277"/>
    </source>
</evidence>
<accession>A0A1M5TZJ8</accession>
<dbReference type="STRING" id="573501.SAMN04487999_0504"/>
<reference evidence="11" key="1">
    <citation type="submission" date="2016-11" db="EMBL/GenBank/DDBJ databases">
        <authorList>
            <person name="Varghese N."/>
            <person name="Submissions S."/>
        </authorList>
    </citation>
    <scope>NUCLEOTIDE SEQUENCE [LARGE SCALE GENOMIC DNA]</scope>
    <source>
        <strain evidence="11">DSM 19859</strain>
    </source>
</reference>
<dbReference type="PANTHER" id="PTHR43772">
    <property type="entry name" value="ENDO-1,4-BETA-XYLANASE"/>
    <property type="match status" value="1"/>
</dbReference>
<dbReference type="CDD" id="cd08991">
    <property type="entry name" value="GH43_HoAraf43-like"/>
    <property type="match status" value="1"/>
</dbReference>
<dbReference type="SUPFAM" id="SSF75005">
    <property type="entry name" value="Arabinanase/levansucrase/invertase"/>
    <property type="match status" value="1"/>
</dbReference>
<comment type="similarity">
    <text evidence="1 8">Belongs to the glycosyl hydrolase 43 family.</text>
</comment>